<dbReference type="GeneID" id="91553537"/>
<evidence type="ECO:0000313" key="2">
    <source>
        <dbReference type="EMBL" id="GHI30976.1"/>
    </source>
</evidence>
<reference evidence="2" key="1">
    <citation type="submission" date="2024-05" db="EMBL/GenBank/DDBJ databases">
        <title>Whole genome shotgun sequence of Streptomyces daghestanicus NBRC 12762.</title>
        <authorList>
            <person name="Komaki H."/>
            <person name="Tamura T."/>
        </authorList>
    </citation>
    <scope>NUCLEOTIDE SEQUENCE</scope>
    <source>
        <strain evidence="2">NBRC 12762</strain>
    </source>
</reference>
<organism evidence="2 3">
    <name type="scientific">Streptomyces daghestanicus</name>
    <dbReference type="NCBI Taxonomy" id="66885"/>
    <lineage>
        <taxon>Bacteria</taxon>
        <taxon>Bacillati</taxon>
        <taxon>Actinomycetota</taxon>
        <taxon>Actinomycetes</taxon>
        <taxon>Kitasatosporales</taxon>
        <taxon>Streptomycetaceae</taxon>
        <taxon>Streptomyces</taxon>
    </lineage>
</organism>
<protein>
    <submittedName>
        <fullName evidence="2">Uncharacterized protein</fullName>
    </submittedName>
</protein>
<name>A0ABQ3Q134_9ACTN</name>
<sequence length="164" mass="16269">MSGTGAGTGGTPDEDDVWRKFLMDSEEAIRVSAPREPSAREREPGRTASAVARPDGPAGPGAVAGGVGEPWQPDEPLPWPAWRDLDGPARLRRVARGLGAAAAVVLALTGWSQLTAGPGTPSGGPGDTVVERVEDAPAELPTAGPSGAVPSGAASASASASATS</sequence>
<comment type="caution">
    <text evidence="2">The sequence shown here is derived from an EMBL/GenBank/DDBJ whole genome shotgun (WGS) entry which is preliminary data.</text>
</comment>
<dbReference type="Proteomes" id="UP001052655">
    <property type="component" value="Unassembled WGS sequence"/>
</dbReference>
<keyword evidence="3" id="KW-1185">Reference proteome</keyword>
<dbReference type="EMBL" id="BNDX01000008">
    <property type="protein sequence ID" value="GHI30976.1"/>
    <property type="molecule type" value="Genomic_DNA"/>
</dbReference>
<accession>A0ABQ3Q134</accession>
<evidence type="ECO:0000256" key="1">
    <source>
        <dbReference type="SAM" id="MobiDB-lite"/>
    </source>
</evidence>
<gene>
    <name evidence="2" type="ORF">Sdagh_27060</name>
</gene>
<proteinExistence type="predicted"/>
<feature type="compositionally biased region" description="Gly residues" evidence="1">
    <location>
        <begin position="58"/>
        <end position="68"/>
    </location>
</feature>
<dbReference type="RefSeq" id="WP_189415018.1">
    <property type="nucleotide sequence ID" value="NZ_BMTC01000016.1"/>
</dbReference>
<feature type="compositionally biased region" description="Low complexity" evidence="1">
    <location>
        <begin position="141"/>
        <end position="164"/>
    </location>
</feature>
<evidence type="ECO:0000313" key="3">
    <source>
        <dbReference type="Proteomes" id="UP001052655"/>
    </source>
</evidence>
<feature type="region of interest" description="Disordered" evidence="1">
    <location>
        <begin position="28"/>
        <end position="78"/>
    </location>
</feature>
<feature type="region of interest" description="Disordered" evidence="1">
    <location>
        <begin position="113"/>
        <end position="164"/>
    </location>
</feature>